<keyword evidence="2" id="KW-0560">Oxidoreductase</keyword>
<dbReference type="PANTHER" id="PTHR30466">
    <property type="entry name" value="FLAVIN REDUCTASE"/>
    <property type="match status" value="1"/>
</dbReference>
<dbReference type="RefSeq" id="WP_335631429.1">
    <property type="nucleotide sequence ID" value="NZ_JACIEM010000001.1"/>
</dbReference>
<dbReference type="Proteomes" id="UP000588647">
    <property type="component" value="Unassembled WGS sequence"/>
</dbReference>
<comment type="caution">
    <text evidence="4">The sequence shown here is derived from an EMBL/GenBank/DDBJ whole genome shotgun (WGS) entry which is preliminary data.</text>
</comment>
<evidence type="ECO:0000313" key="4">
    <source>
        <dbReference type="EMBL" id="MBB4002147.1"/>
    </source>
</evidence>
<evidence type="ECO:0000259" key="3">
    <source>
        <dbReference type="SMART" id="SM00903"/>
    </source>
</evidence>
<dbReference type="Pfam" id="PF01613">
    <property type="entry name" value="Flavin_Reduct"/>
    <property type="match status" value="1"/>
</dbReference>
<dbReference type="SUPFAM" id="SSF50475">
    <property type="entry name" value="FMN-binding split barrel"/>
    <property type="match status" value="1"/>
</dbReference>
<dbReference type="GO" id="GO:0042602">
    <property type="term" value="F:riboflavin reductase (NADPH) activity"/>
    <property type="evidence" value="ECO:0007669"/>
    <property type="project" value="TreeGrafter"/>
</dbReference>
<evidence type="ECO:0000313" key="5">
    <source>
        <dbReference type="Proteomes" id="UP000588647"/>
    </source>
</evidence>
<gene>
    <name evidence="4" type="ORF">GGR03_001194</name>
</gene>
<protein>
    <submittedName>
        <fullName evidence="4">Flavin reductase (DIM6/NTAB) family NADH-FMN oxidoreductase RutF</fullName>
    </submittedName>
</protein>
<keyword evidence="5" id="KW-1185">Reference proteome</keyword>
<dbReference type="GO" id="GO:0010181">
    <property type="term" value="F:FMN binding"/>
    <property type="evidence" value="ECO:0007669"/>
    <property type="project" value="InterPro"/>
</dbReference>
<dbReference type="Gene3D" id="2.30.110.10">
    <property type="entry name" value="Electron Transport, Fmn-binding Protein, Chain A"/>
    <property type="match status" value="1"/>
</dbReference>
<feature type="domain" description="Flavin reductase like" evidence="3">
    <location>
        <begin position="10"/>
        <end position="156"/>
    </location>
</feature>
<dbReference type="AlphaFoldDB" id="A0A7W6MNS7"/>
<evidence type="ECO:0000256" key="2">
    <source>
        <dbReference type="ARBA" id="ARBA00023002"/>
    </source>
</evidence>
<proteinExistence type="inferred from homology"/>
<comment type="similarity">
    <text evidence="1">Belongs to the non-flavoprotein flavin reductase family.</text>
</comment>
<dbReference type="SMART" id="SM00903">
    <property type="entry name" value="Flavin_Reduct"/>
    <property type="match status" value="1"/>
</dbReference>
<sequence>MTHHGLRRAMRGLAGGVSVVTAGPEGDRTGATVTSAHSLSMEPETMVVSINLGSSTWEAIRRYGYFCINILSVDQREVAERFAGFGGLKGESRYKGANWYQLATGAAALDGALASIDCEVEEIIARHSHAIILGAVRAVAATGGTGLIYADGRYGSITDRSV</sequence>
<reference evidence="4 5" key="1">
    <citation type="submission" date="2020-08" db="EMBL/GenBank/DDBJ databases">
        <title>Genomic Encyclopedia of Type Strains, Phase IV (KMG-IV): sequencing the most valuable type-strain genomes for metagenomic binning, comparative biology and taxonomic classification.</title>
        <authorList>
            <person name="Goeker M."/>
        </authorList>
    </citation>
    <scope>NUCLEOTIDE SEQUENCE [LARGE SCALE GENOMIC DNA]</scope>
    <source>
        <strain evidence="4 5">DSM 103570</strain>
    </source>
</reference>
<organism evidence="4 5">
    <name type="scientific">Aurantimonas endophytica</name>
    <dbReference type="NCBI Taxonomy" id="1522175"/>
    <lineage>
        <taxon>Bacteria</taxon>
        <taxon>Pseudomonadati</taxon>
        <taxon>Pseudomonadota</taxon>
        <taxon>Alphaproteobacteria</taxon>
        <taxon>Hyphomicrobiales</taxon>
        <taxon>Aurantimonadaceae</taxon>
        <taxon>Aurantimonas</taxon>
    </lineage>
</organism>
<evidence type="ECO:0000256" key="1">
    <source>
        <dbReference type="ARBA" id="ARBA00008898"/>
    </source>
</evidence>
<name>A0A7W6MNS7_9HYPH</name>
<dbReference type="InterPro" id="IPR050268">
    <property type="entry name" value="NADH-dep_flavin_reductase"/>
</dbReference>
<dbReference type="InterPro" id="IPR012349">
    <property type="entry name" value="Split_barrel_FMN-bd"/>
</dbReference>
<dbReference type="EMBL" id="JACIEM010000001">
    <property type="protein sequence ID" value="MBB4002147.1"/>
    <property type="molecule type" value="Genomic_DNA"/>
</dbReference>
<accession>A0A7W6MNS7</accession>
<dbReference type="PANTHER" id="PTHR30466:SF11">
    <property type="entry name" value="FLAVIN-DEPENDENT MONOOXYGENASE, REDUCTASE SUBUNIT HSAB"/>
    <property type="match status" value="1"/>
</dbReference>
<dbReference type="InterPro" id="IPR002563">
    <property type="entry name" value="Flavin_Rdtase-like_dom"/>
</dbReference>